<accession>A0A124SGX8</accession>
<feature type="region of interest" description="Disordered" evidence="1">
    <location>
        <begin position="119"/>
        <end position="145"/>
    </location>
</feature>
<reference evidence="2 3" key="1">
    <citation type="journal article" date="2016" name="Sci. Rep.">
        <title>The genome sequence of the outbreeding globe artichoke constructed de novo incorporating a phase-aware low-pass sequencing strategy of F1 progeny.</title>
        <authorList>
            <person name="Scaglione D."/>
            <person name="Reyes-Chin-Wo S."/>
            <person name="Acquadro A."/>
            <person name="Froenicke L."/>
            <person name="Portis E."/>
            <person name="Beitel C."/>
            <person name="Tirone M."/>
            <person name="Mauro R."/>
            <person name="Lo Monaco A."/>
            <person name="Mauromicale G."/>
            <person name="Faccioli P."/>
            <person name="Cattivelli L."/>
            <person name="Rieseberg L."/>
            <person name="Michelmore R."/>
            <person name="Lanteri S."/>
        </authorList>
    </citation>
    <scope>NUCLEOTIDE SEQUENCE [LARGE SCALE GENOMIC DNA]</scope>
    <source>
        <strain evidence="2">2C</strain>
    </source>
</reference>
<name>A0A124SGX8_CYNCS</name>
<protein>
    <submittedName>
        <fullName evidence="2">Uncharacterized protein</fullName>
    </submittedName>
</protein>
<feature type="non-terminal residue" evidence="2">
    <location>
        <position position="157"/>
    </location>
</feature>
<dbReference type="AlphaFoldDB" id="A0A124SGX8"/>
<dbReference type="Proteomes" id="UP000243975">
    <property type="component" value="Unassembled WGS sequence"/>
</dbReference>
<keyword evidence="3" id="KW-1185">Reference proteome</keyword>
<evidence type="ECO:0000256" key="1">
    <source>
        <dbReference type="SAM" id="MobiDB-lite"/>
    </source>
</evidence>
<sequence length="157" mass="17367">CPTLDSVGQGSVLPSVVKNEISFFSERDQSEQEEKEVTVLISLSNGEGLKCIENPQALDPEIADELSVCPEDVSSQGCNASKLQEESSVQHCQVSNAVKPKRRLRPASSVMLRNVHILDIDDASEMPKGKRGEKEDDRKRTQGSISLLRLLKQNIHR</sequence>
<evidence type="ECO:0000313" key="2">
    <source>
        <dbReference type="EMBL" id="KVI07802.1"/>
    </source>
</evidence>
<organism evidence="2 3">
    <name type="scientific">Cynara cardunculus var. scolymus</name>
    <name type="common">Globe artichoke</name>
    <name type="synonym">Cynara scolymus</name>
    <dbReference type="NCBI Taxonomy" id="59895"/>
    <lineage>
        <taxon>Eukaryota</taxon>
        <taxon>Viridiplantae</taxon>
        <taxon>Streptophyta</taxon>
        <taxon>Embryophyta</taxon>
        <taxon>Tracheophyta</taxon>
        <taxon>Spermatophyta</taxon>
        <taxon>Magnoliopsida</taxon>
        <taxon>eudicotyledons</taxon>
        <taxon>Gunneridae</taxon>
        <taxon>Pentapetalae</taxon>
        <taxon>asterids</taxon>
        <taxon>campanulids</taxon>
        <taxon>Asterales</taxon>
        <taxon>Asteraceae</taxon>
        <taxon>Carduoideae</taxon>
        <taxon>Cardueae</taxon>
        <taxon>Carduinae</taxon>
        <taxon>Cynara</taxon>
    </lineage>
</organism>
<feature type="non-terminal residue" evidence="2">
    <location>
        <position position="1"/>
    </location>
</feature>
<gene>
    <name evidence="2" type="ORF">Ccrd_013836</name>
</gene>
<evidence type="ECO:0000313" key="3">
    <source>
        <dbReference type="Proteomes" id="UP000243975"/>
    </source>
</evidence>
<feature type="compositionally biased region" description="Basic and acidic residues" evidence="1">
    <location>
        <begin position="125"/>
        <end position="140"/>
    </location>
</feature>
<dbReference type="EMBL" id="LEKV01001487">
    <property type="protein sequence ID" value="KVI07802.1"/>
    <property type="molecule type" value="Genomic_DNA"/>
</dbReference>
<proteinExistence type="predicted"/>
<dbReference type="Gramene" id="KVI07802">
    <property type="protein sequence ID" value="KVI07802"/>
    <property type="gene ID" value="Ccrd_013836"/>
</dbReference>
<comment type="caution">
    <text evidence="2">The sequence shown here is derived from an EMBL/GenBank/DDBJ whole genome shotgun (WGS) entry which is preliminary data.</text>
</comment>